<sequence length="63" mass="6330">MSTELEVTVTAIMDTGFSVVRQGVCLALLGGMIAAIVSWGPAAEDAAGPIGNGLETVAETAEH</sequence>
<protein>
    <submittedName>
        <fullName evidence="1">Uncharacterized protein</fullName>
    </submittedName>
</protein>
<name>I7KIR8_9CORY</name>
<evidence type="ECO:0000313" key="1">
    <source>
        <dbReference type="EMBL" id="CCI83100.1"/>
    </source>
</evidence>
<dbReference type="Proteomes" id="UP000011016">
    <property type="component" value="Unassembled WGS sequence"/>
</dbReference>
<dbReference type="RefSeq" id="WP_004600035.1">
    <property type="nucleotide sequence ID" value="NZ_HF541865.1"/>
</dbReference>
<dbReference type="AlphaFoldDB" id="I7KIR8"/>
<reference evidence="1 4" key="1">
    <citation type="journal article" date="2012" name="J. Bacteriol.">
        <title>Draft Genome Sequence of Turicella otitidis ATCC 51513, Isolated from Middle Ear Fluid from a Child with Otitis Media.</title>
        <authorList>
            <person name="Brinkrolf K."/>
            <person name="Schneider J."/>
            <person name="Knecht M."/>
            <person name="Ruckert C."/>
            <person name="Tauch A."/>
        </authorList>
    </citation>
    <scope>NUCLEOTIDE SEQUENCE [LARGE SCALE GENOMIC DNA]</scope>
    <source>
        <strain evidence="1 4">ATCC 51513</strain>
    </source>
</reference>
<dbReference type="HOGENOM" id="CLU_2884652_0_0_11"/>
<evidence type="ECO:0000313" key="4">
    <source>
        <dbReference type="Proteomes" id="UP000011016"/>
    </source>
</evidence>
<accession>I7KIR8</accession>
<dbReference type="EMBL" id="AHAE01000006">
    <property type="protein sequence ID" value="EJZ82963.1"/>
    <property type="molecule type" value="Genomic_DNA"/>
</dbReference>
<reference evidence="2 3" key="2">
    <citation type="submission" date="2012-08" db="EMBL/GenBank/DDBJ databases">
        <title>The Genome Sequence of Turicella otitidis ATCC 51513.</title>
        <authorList>
            <consortium name="The Broad Institute Genome Sequencing Platform"/>
            <person name="Earl A."/>
            <person name="Ward D."/>
            <person name="Feldgarden M."/>
            <person name="Gevers D."/>
            <person name="Huys G."/>
            <person name="Walker B."/>
            <person name="Young S.K."/>
            <person name="Zeng Q."/>
            <person name="Gargeya S."/>
            <person name="Fitzgerald M."/>
            <person name="Haas B."/>
            <person name="Abouelleil A."/>
            <person name="Alvarado L."/>
            <person name="Arachchi H.M."/>
            <person name="Berlin A.M."/>
            <person name="Chapman S.B."/>
            <person name="Goldberg J."/>
            <person name="Griggs A."/>
            <person name="Gujja S."/>
            <person name="Hansen M."/>
            <person name="Howarth C."/>
            <person name="Imamovic A."/>
            <person name="Larimer J."/>
            <person name="McCowen C."/>
            <person name="Montmayeur A."/>
            <person name="Murphy C."/>
            <person name="Neiman D."/>
            <person name="Pearson M."/>
            <person name="Priest M."/>
            <person name="Roberts A."/>
            <person name="Saif S."/>
            <person name="Shea T."/>
            <person name="Sisk P."/>
            <person name="Sykes S."/>
            <person name="Wortman J."/>
            <person name="Nusbaum C."/>
            <person name="Birren B."/>
        </authorList>
    </citation>
    <scope>NUCLEOTIDE SEQUENCE [LARGE SCALE GENOMIC DNA]</scope>
    <source>
        <strain evidence="2 3">ATCC 51513</strain>
    </source>
</reference>
<proteinExistence type="predicted"/>
<keyword evidence="3" id="KW-1185">Reference proteome</keyword>
<gene>
    <name evidence="1" type="ORF">BN46_0352</name>
    <name evidence="2" type="ORF">HMPREF9719_00145</name>
</gene>
<dbReference type="Proteomes" id="UP000006078">
    <property type="component" value="Unassembled WGS sequence"/>
</dbReference>
<evidence type="ECO:0000313" key="2">
    <source>
        <dbReference type="EMBL" id="EJZ82963.1"/>
    </source>
</evidence>
<comment type="caution">
    <text evidence="1">The sequence shown here is derived from an EMBL/GenBank/DDBJ whole genome shotgun (WGS) entry which is preliminary data.</text>
</comment>
<dbReference type="EMBL" id="CAJZ01000047">
    <property type="protein sequence ID" value="CCI83100.1"/>
    <property type="molecule type" value="Genomic_DNA"/>
</dbReference>
<organism evidence="1 4">
    <name type="scientific">Corynebacterium otitidis ATCC 51513</name>
    <dbReference type="NCBI Taxonomy" id="883169"/>
    <lineage>
        <taxon>Bacteria</taxon>
        <taxon>Bacillati</taxon>
        <taxon>Actinomycetota</taxon>
        <taxon>Actinomycetes</taxon>
        <taxon>Mycobacteriales</taxon>
        <taxon>Corynebacteriaceae</taxon>
        <taxon>Corynebacterium</taxon>
    </lineage>
</organism>
<evidence type="ECO:0000313" key="3">
    <source>
        <dbReference type="Proteomes" id="UP000006078"/>
    </source>
</evidence>